<protein>
    <recommendedName>
        <fullName evidence="2">SCP domain-containing protein</fullName>
    </recommendedName>
</protein>
<reference evidence="4" key="1">
    <citation type="journal article" date="2019" name="Int. J. Syst. Evol. Microbiol.">
        <title>The Global Catalogue of Microorganisms (GCM) 10K type strain sequencing project: providing services to taxonomists for standard genome sequencing and annotation.</title>
        <authorList>
            <consortium name="The Broad Institute Genomics Platform"/>
            <consortium name="The Broad Institute Genome Sequencing Center for Infectious Disease"/>
            <person name="Wu L."/>
            <person name="Ma J."/>
        </authorList>
    </citation>
    <scope>NUCLEOTIDE SEQUENCE [LARGE SCALE GENOMIC DNA]</scope>
    <source>
        <strain evidence="4">JCM 14900</strain>
    </source>
</reference>
<dbReference type="Pfam" id="PF00188">
    <property type="entry name" value="CAP"/>
    <property type="match status" value="1"/>
</dbReference>
<name>A0ABP5B247_9MICO</name>
<keyword evidence="4" id="KW-1185">Reference proteome</keyword>
<dbReference type="SMART" id="SM00198">
    <property type="entry name" value="SCP"/>
    <property type="match status" value="1"/>
</dbReference>
<evidence type="ECO:0000256" key="1">
    <source>
        <dbReference type="SAM" id="MobiDB-lite"/>
    </source>
</evidence>
<dbReference type="Proteomes" id="UP001501343">
    <property type="component" value="Unassembled WGS sequence"/>
</dbReference>
<feature type="domain" description="SCP" evidence="2">
    <location>
        <begin position="90"/>
        <end position="211"/>
    </location>
</feature>
<accession>A0ABP5B247</accession>
<dbReference type="Pfam" id="PF04122">
    <property type="entry name" value="CW_binding_2"/>
    <property type="match status" value="3"/>
</dbReference>
<feature type="region of interest" description="Disordered" evidence="1">
    <location>
        <begin position="287"/>
        <end position="310"/>
    </location>
</feature>
<evidence type="ECO:0000313" key="3">
    <source>
        <dbReference type="EMBL" id="GAA1926496.1"/>
    </source>
</evidence>
<proteinExistence type="predicted"/>
<dbReference type="EMBL" id="BAAAOF010000003">
    <property type="protein sequence ID" value="GAA1926496.1"/>
    <property type="molecule type" value="Genomic_DNA"/>
</dbReference>
<dbReference type="SUPFAM" id="SSF55797">
    <property type="entry name" value="PR-1-like"/>
    <property type="match status" value="1"/>
</dbReference>
<dbReference type="Gene3D" id="3.40.33.10">
    <property type="entry name" value="CAP"/>
    <property type="match status" value="1"/>
</dbReference>
<evidence type="ECO:0000313" key="4">
    <source>
        <dbReference type="Proteomes" id="UP001501343"/>
    </source>
</evidence>
<dbReference type="Gene3D" id="2.60.40.2700">
    <property type="match status" value="1"/>
</dbReference>
<dbReference type="InterPro" id="IPR035940">
    <property type="entry name" value="CAP_sf"/>
</dbReference>
<evidence type="ECO:0000259" key="2">
    <source>
        <dbReference type="SMART" id="SM00198"/>
    </source>
</evidence>
<dbReference type="Gene3D" id="3.40.50.12090">
    <property type="match status" value="2"/>
</dbReference>
<sequence length="599" mass="59765">MRAGAGWFMMSPSSPPLIEETIMILAARTRGRPLSIGGDTPHIDIVSRVPLAPQSVIHRLVRPVGLLVVTTLIASLALAAAPAPGSAATGAAAEVFDRTNAQRASAGLPALVSDPALDAAAGEWARYLAKSCTFTHSSSEWRSSRIDVAGWAASGENIAAGYLTPADVMGGWMASPGHAANILNRSYTGLGVGYATGTCYRTYWVQIFGIAKPALATRPAAVSGTNAIGATLTASSSGWPAGTSLAWQWLSDGRAISGATASRYSPTISDSGKRISARVTGSHPSYFPASSTSAATRPVTGGATTTRMSGGDRYATSAAIARAGYPSGADTVFVASGTAFPDALSAAPAAAAADAPVLLTDPDRLGDATRAALEALAPERIVVVGGTGAVSPEVEDALGDIAPTSRIGGGDRYATSRALVDAFFTGSSTAYVATGTDFPDALTAGAAAGALGAPVLLVDGRASDVSPDTLSLLRGLGTTSIRVVGGTGAVSEAVARSLASAGAPVQRLSGTSRYGTAAAINAQAFASESTVYLAAGTSFADALSGAAIAGASGIPLFTTASSCLVAETDAAITRLRPTTVTLLGGTGALSADVAALRRC</sequence>
<dbReference type="InterPro" id="IPR014044">
    <property type="entry name" value="CAP_dom"/>
</dbReference>
<dbReference type="PANTHER" id="PTHR30032">
    <property type="entry name" value="N-ACETYLMURAMOYL-L-ALANINE AMIDASE-RELATED"/>
    <property type="match status" value="1"/>
</dbReference>
<dbReference type="InterPro" id="IPR051922">
    <property type="entry name" value="Bact_Sporulation_Assoc"/>
</dbReference>
<dbReference type="PANTHER" id="PTHR30032:SF8">
    <property type="entry name" value="GERMINATION-SPECIFIC N-ACETYLMURAMOYL-L-ALANINE AMIDASE"/>
    <property type="match status" value="1"/>
</dbReference>
<dbReference type="InterPro" id="IPR007253">
    <property type="entry name" value="Cell_wall-bd_2"/>
</dbReference>
<organism evidence="3 4">
    <name type="scientific">Microbacterium aoyamense</name>
    <dbReference type="NCBI Taxonomy" id="344166"/>
    <lineage>
        <taxon>Bacteria</taxon>
        <taxon>Bacillati</taxon>
        <taxon>Actinomycetota</taxon>
        <taxon>Actinomycetes</taxon>
        <taxon>Micrococcales</taxon>
        <taxon>Microbacteriaceae</taxon>
        <taxon>Microbacterium</taxon>
    </lineage>
</organism>
<comment type="caution">
    <text evidence="3">The sequence shown here is derived from an EMBL/GenBank/DDBJ whole genome shotgun (WGS) entry which is preliminary data.</text>
</comment>
<gene>
    <name evidence="3" type="ORF">GCM10009775_18350</name>
</gene>
<dbReference type="CDD" id="cd05379">
    <property type="entry name" value="CAP_bacterial"/>
    <property type="match status" value="1"/>
</dbReference>